<protein>
    <submittedName>
        <fullName evidence="1">Uncharacterized protein</fullName>
    </submittedName>
</protein>
<gene>
    <name evidence="1" type="ORF">ONZ43_g4265</name>
</gene>
<sequence>MPIGDLLAEISGGQPSSAPSPKPTTSSSGIKRKAESSSDGATSTKLTKARQPDGSYSTMKAAGSGQATSINSSTLPHRISTLPTNGRHEPATPSSQRVASTSNGKSPATSSSSAQPKRPSEVPSRSKLGQSSLATTKAAPSRPSRPSPTAPNISDSSRAPKKGSFKEIMARGAKAQEVMGKVGMIQHKSTDKATAKKDRENVKPDQRAGTGVGAKGKSNTAYTGTSRPSTMTGRDNGPTGASIRSASRNGPAKDAKAGGKSKSGSAANDVTEKKVKKSATATTGYAGTARPRPGATSNKGSSRGDQRPRHGGLLEPPRMARRGRYEEEFDEDMDDFIDYDDEEEQDGGPRYYDSEGSSDMEAGMSDIDTEERRAEMFAREEDRREQALEEKLKKEKEERKRQWAQGGR</sequence>
<proteinExistence type="predicted"/>
<organism evidence="1 2">
    <name type="scientific">Nemania bipapillata</name>
    <dbReference type="NCBI Taxonomy" id="110536"/>
    <lineage>
        <taxon>Eukaryota</taxon>
        <taxon>Fungi</taxon>
        <taxon>Dikarya</taxon>
        <taxon>Ascomycota</taxon>
        <taxon>Pezizomycotina</taxon>
        <taxon>Sordariomycetes</taxon>
        <taxon>Xylariomycetidae</taxon>
        <taxon>Xylariales</taxon>
        <taxon>Xylariaceae</taxon>
        <taxon>Nemania</taxon>
    </lineage>
</organism>
<comment type="caution">
    <text evidence="1">The sequence shown here is derived from an EMBL/GenBank/DDBJ whole genome shotgun (WGS) entry which is preliminary data.</text>
</comment>
<accession>A0ACC2IPZ0</accession>
<keyword evidence="2" id="KW-1185">Reference proteome</keyword>
<dbReference type="EMBL" id="JAPESX010001121">
    <property type="protein sequence ID" value="KAJ8117217.1"/>
    <property type="molecule type" value="Genomic_DNA"/>
</dbReference>
<evidence type="ECO:0000313" key="2">
    <source>
        <dbReference type="Proteomes" id="UP001153334"/>
    </source>
</evidence>
<reference evidence="1" key="1">
    <citation type="submission" date="2022-11" db="EMBL/GenBank/DDBJ databases">
        <title>Genome Sequence of Nemania bipapillata.</title>
        <authorList>
            <person name="Buettner E."/>
        </authorList>
    </citation>
    <scope>NUCLEOTIDE SEQUENCE</scope>
    <source>
        <strain evidence="1">CP14</strain>
    </source>
</reference>
<name>A0ACC2IPZ0_9PEZI</name>
<dbReference type="Proteomes" id="UP001153334">
    <property type="component" value="Unassembled WGS sequence"/>
</dbReference>
<evidence type="ECO:0000313" key="1">
    <source>
        <dbReference type="EMBL" id="KAJ8117217.1"/>
    </source>
</evidence>